<organism evidence="3 4">
    <name type="scientific">Candolleomyces eurysporus</name>
    <dbReference type="NCBI Taxonomy" id="2828524"/>
    <lineage>
        <taxon>Eukaryota</taxon>
        <taxon>Fungi</taxon>
        <taxon>Dikarya</taxon>
        <taxon>Basidiomycota</taxon>
        <taxon>Agaricomycotina</taxon>
        <taxon>Agaricomycetes</taxon>
        <taxon>Agaricomycetidae</taxon>
        <taxon>Agaricales</taxon>
        <taxon>Agaricineae</taxon>
        <taxon>Psathyrellaceae</taxon>
        <taxon>Candolleomyces</taxon>
    </lineage>
</organism>
<dbReference type="GO" id="GO:0004519">
    <property type="term" value="F:endonuclease activity"/>
    <property type="evidence" value="ECO:0007669"/>
    <property type="project" value="TreeGrafter"/>
</dbReference>
<dbReference type="Gene3D" id="3.30.1370.110">
    <property type="match status" value="1"/>
</dbReference>
<evidence type="ECO:0000256" key="1">
    <source>
        <dbReference type="SAM" id="MobiDB-lite"/>
    </source>
</evidence>
<feature type="compositionally biased region" description="Basic and acidic residues" evidence="1">
    <location>
        <begin position="559"/>
        <end position="591"/>
    </location>
</feature>
<feature type="region of interest" description="Disordered" evidence="1">
    <location>
        <begin position="158"/>
        <end position="249"/>
    </location>
</feature>
<dbReference type="GO" id="GO:0005634">
    <property type="term" value="C:nucleus"/>
    <property type="evidence" value="ECO:0007669"/>
    <property type="project" value="TreeGrafter"/>
</dbReference>
<feature type="compositionally biased region" description="Basic and acidic residues" evidence="1">
    <location>
        <begin position="624"/>
        <end position="637"/>
    </location>
</feature>
<accession>A0A9W8MI68</accession>
<feature type="non-terminal residue" evidence="3">
    <location>
        <position position="1089"/>
    </location>
</feature>
<dbReference type="EMBL" id="JANBPK010000872">
    <property type="protein sequence ID" value="KAJ2929469.1"/>
    <property type="molecule type" value="Genomic_DNA"/>
</dbReference>
<feature type="compositionally biased region" description="Low complexity" evidence="1">
    <location>
        <begin position="194"/>
        <end position="214"/>
    </location>
</feature>
<dbReference type="AlphaFoldDB" id="A0A9W8MI68"/>
<feature type="compositionally biased region" description="Low complexity" evidence="1">
    <location>
        <begin position="641"/>
        <end position="656"/>
    </location>
</feature>
<evidence type="ECO:0000313" key="3">
    <source>
        <dbReference type="EMBL" id="KAJ2929469.1"/>
    </source>
</evidence>
<feature type="region of interest" description="Disordered" evidence="1">
    <location>
        <begin position="494"/>
        <end position="516"/>
    </location>
</feature>
<dbReference type="InterPro" id="IPR036063">
    <property type="entry name" value="Smr_dom_sf"/>
</dbReference>
<protein>
    <recommendedName>
        <fullName evidence="2">Smr domain-containing protein</fullName>
    </recommendedName>
</protein>
<dbReference type="SUPFAM" id="SSF160443">
    <property type="entry name" value="SMR domain-like"/>
    <property type="match status" value="1"/>
</dbReference>
<feature type="compositionally biased region" description="Basic residues" evidence="1">
    <location>
        <begin position="70"/>
        <end position="80"/>
    </location>
</feature>
<feature type="compositionally biased region" description="Low complexity" evidence="1">
    <location>
        <begin position="39"/>
        <end position="63"/>
    </location>
</feature>
<feature type="domain" description="Smr" evidence="2">
    <location>
        <begin position="1020"/>
        <end position="1089"/>
    </location>
</feature>
<dbReference type="PANTHER" id="PTHR46535:SF1">
    <property type="entry name" value="NEDD4-BINDING PROTEIN 2"/>
    <property type="match status" value="1"/>
</dbReference>
<feature type="compositionally biased region" description="Basic residues" evidence="1">
    <location>
        <begin position="184"/>
        <end position="193"/>
    </location>
</feature>
<dbReference type="SMART" id="SM00463">
    <property type="entry name" value="SMR"/>
    <property type="match status" value="1"/>
</dbReference>
<feature type="compositionally biased region" description="Low complexity" evidence="1">
    <location>
        <begin position="227"/>
        <end position="241"/>
    </location>
</feature>
<proteinExistence type="predicted"/>
<feature type="compositionally biased region" description="Basic residues" evidence="1">
    <location>
        <begin position="593"/>
        <end position="603"/>
    </location>
</feature>
<feature type="compositionally biased region" description="Low complexity" evidence="1">
    <location>
        <begin position="334"/>
        <end position="344"/>
    </location>
</feature>
<gene>
    <name evidence="3" type="ORF">H1R20_g7624</name>
</gene>
<feature type="compositionally biased region" description="Polar residues" evidence="1">
    <location>
        <begin position="449"/>
        <end position="464"/>
    </location>
</feature>
<feature type="region of interest" description="Disordered" evidence="1">
    <location>
        <begin position="557"/>
        <end position="676"/>
    </location>
</feature>
<feature type="compositionally biased region" description="Acidic residues" evidence="1">
    <location>
        <begin position="346"/>
        <end position="357"/>
    </location>
</feature>
<dbReference type="InterPro" id="IPR002625">
    <property type="entry name" value="Smr_dom"/>
</dbReference>
<evidence type="ECO:0000259" key="2">
    <source>
        <dbReference type="PROSITE" id="PS50828"/>
    </source>
</evidence>
<comment type="caution">
    <text evidence="3">The sequence shown here is derived from an EMBL/GenBank/DDBJ whole genome shotgun (WGS) entry which is preliminary data.</text>
</comment>
<feature type="compositionally biased region" description="Low complexity" evidence="1">
    <location>
        <begin position="435"/>
        <end position="448"/>
    </location>
</feature>
<sequence>MGNDQSQKEFSPLIDSTLVAALLADIDFPLVAPTPPSPSSSYAATAASAAVGSQSSSKPAVSSQTPTTKKGGKKGGKKGSKNSTQTQASGGRASHEASPANAHTPHTNGASAETTAQLATSLFVLYETLKALAVQAEFEAGLGVEADTNAQHEAGLGVEAERDVSAGANPIGARRQSTSSSKKNGPKNKKRNGWNKTSITGTTSTTGPSSESTGIDLETGSSCTGNTTISTSQPASTSSPSDCASPISPSFEIDVPEDVLSFLQAALPQIPTRTLKNALGNRLLVEQHSKSSWPLALSVDDVDGTSDLDMWAIISGLITSEDTREMDERGMALSSSASNFSSPSELIEDEEDEEEDEERRYQAQLDEDERLARELAAQFEEEDKPKAYRKGQNELDGDEWAVTSKKKKQQKPGNKNKSTPNNTNGRMTIKLNDVRQQQASASRQPQSPLGTTSTGATAEPSTSSAYREGLAALLPSLATYLSSILKDRSPSALLSGVNKNTKAGGKKPSGEPDSSTTYIQNVFLNEKAVTSKYEGKVYLAVKACLERVVEVLGVQAEEEAARRREKEERAREKEKEKEKEVEKKKDEEGGKNKGGKQAKRGSKKFPPEDGPRSPPQNAKNRARTVTDRDLEREKEPGGSEGTSNSGSANDNSSASGTGQGDDADVEDEIKTEREPEEENALLFTLLDILLPEYALTTGAQEQYIEVHQLLSDIELCIAVTSSRRPVARDGESGSEAEDALNLAELLCGLYVSDADPEKEVGRVMEMFADGLEGGGGTSGGIAWRREGVSYAAKAGMKVRQRAWGAAALSVNNESNKPFWQGIGNRDVQGRPALGTAETDAVQKKPNKPSPYQWQAVPVKKAPAPQPYTIHQHLPTYTRDVNGIKVRDAESESNTVWVQGMQVPGWDPSLSTGNGRRRTKASEYEAAEREYRHSIKENMRRRDELLREAARMYNRGSVGSGDFMGRKGKGRGTGKVRGGDVAWYFAERAREFQEAAKKQSFNAARAMVLRKQDLSGEYDTVDLHGTTVNEAVGIVLEILESRGRGKPLKIVTGRGLHSASGTSVLKPAVKKRLVEEGYNVSAWDAGLVVR</sequence>
<reference evidence="3" key="1">
    <citation type="submission" date="2022-06" db="EMBL/GenBank/DDBJ databases">
        <title>Genome Sequence of Candolleomyces eurysporus.</title>
        <authorList>
            <person name="Buettner E."/>
        </authorList>
    </citation>
    <scope>NUCLEOTIDE SEQUENCE</scope>
    <source>
        <strain evidence="3">VTCC 930004</strain>
    </source>
</reference>
<dbReference type="InterPro" id="IPR052772">
    <property type="entry name" value="Endo/PolyKinase_Domain-Protein"/>
</dbReference>
<feature type="region of interest" description="Disordered" evidence="1">
    <location>
        <begin position="29"/>
        <end position="111"/>
    </location>
</feature>
<dbReference type="Proteomes" id="UP001140091">
    <property type="component" value="Unassembled WGS sequence"/>
</dbReference>
<name>A0A9W8MI68_9AGAR</name>
<keyword evidence="4" id="KW-1185">Reference proteome</keyword>
<feature type="region of interest" description="Disordered" evidence="1">
    <location>
        <begin position="326"/>
        <end position="464"/>
    </location>
</feature>
<dbReference type="OrthoDB" id="3231855at2759"/>
<dbReference type="PROSITE" id="PS50828">
    <property type="entry name" value="SMR"/>
    <property type="match status" value="1"/>
</dbReference>
<evidence type="ECO:0000313" key="4">
    <source>
        <dbReference type="Proteomes" id="UP001140091"/>
    </source>
</evidence>
<dbReference type="PANTHER" id="PTHR46535">
    <property type="entry name" value="NEDD4-BINDING PROTEIN 2"/>
    <property type="match status" value="1"/>
</dbReference>